<evidence type="ECO:0000313" key="3">
    <source>
        <dbReference type="Proteomes" id="UP000217005"/>
    </source>
</evidence>
<sequence length="366" mass="41694">MERIEAPIRSVVFADYRGEMIQKIEAKRKFQLTDERAELLWNSPQEWRPSSVALDAKPARGVLLIHGLGDSPWSFHDVAPELAARGYLVRTVLLPGHGTDPADMLDITAEDWQRVVYEQAHTLQQDVDGPIYLGGFSTGANLALDYAYHHSEVAGLMLFSPGFKSMSLDWLAPLASRLRQWVIAPGEGVIMQTPVRYMNVPLNGYAQFYRTSVTARRLLERPYSKPVFMVVAEHDSVLDTDYLLEVFKSRFTNPQSRLIWYGTTSDELATDARILVRQDRFPDLRISQFSHMGVLFSPSNPLYGAEGALRICLNGMDRKAREACERGAETWFSDWGYSEEGKVHARLTFNPYFRWQTKVMMSVFSE</sequence>
<dbReference type="RefSeq" id="WP_094828204.1">
    <property type="nucleotide sequence ID" value="NZ_NEVL01000004.1"/>
</dbReference>
<dbReference type="Proteomes" id="UP000217005">
    <property type="component" value="Unassembled WGS sequence"/>
</dbReference>
<dbReference type="GO" id="GO:0016787">
    <property type="term" value="F:hydrolase activity"/>
    <property type="evidence" value="ECO:0007669"/>
    <property type="project" value="UniProtKB-KW"/>
</dbReference>
<dbReference type="Gene3D" id="3.40.50.1820">
    <property type="entry name" value="alpha/beta hydrolase"/>
    <property type="match status" value="1"/>
</dbReference>
<evidence type="ECO:0000313" key="2">
    <source>
        <dbReference type="EMBL" id="OZI33209.1"/>
    </source>
</evidence>
<accession>A0A261S765</accession>
<dbReference type="EMBL" id="NEVL01000004">
    <property type="protein sequence ID" value="OZI33209.1"/>
    <property type="molecule type" value="Genomic_DNA"/>
</dbReference>
<dbReference type="OrthoDB" id="8612291at2"/>
<dbReference type="AlphaFoldDB" id="A0A261S765"/>
<feature type="domain" description="AB hydrolase-1" evidence="1">
    <location>
        <begin position="62"/>
        <end position="199"/>
    </location>
</feature>
<protein>
    <submittedName>
        <fullName evidence="2">Alpha/beta hydrolase</fullName>
    </submittedName>
</protein>
<dbReference type="SUPFAM" id="SSF53474">
    <property type="entry name" value="alpha/beta-Hydrolases"/>
    <property type="match status" value="1"/>
</dbReference>
<dbReference type="InterPro" id="IPR029058">
    <property type="entry name" value="AB_hydrolase_fold"/>
</dbReference>
<gene>
    <name evidence="2" type="ORF">CEG14_20430</name>
</gene>
<evidence type="ECO:0000259" key="1">
    <source>
        <dbReference type="Pfam" id="PF12697"/>
    </source>
</evidence>
<reference evidence="2 3" key="1">
    <citation type="submission" date="2017-05" db="EMBL/GenBank/DDBJ databases">
        <title>Complete and WGS of Bordetella genogroups.</title>
        <authorList>
            <person name="Spilker T."/>
            <person name="LiPuma J."/>
        </authorList>
    </citation>
    <scope>NUCLEOTIDE SEQUENCE [LARGE SCALE GENOMIC DNA]</scope>
    <source>
        <strain evidence="2 3">AU17610</strain>
    </source>
</reference>
<comment type="caution">
    <text evidence="2">The sequence shown here is derived from an EMBL/GenBank/DDBJ whole genome shotgun (WGS) entry which is preliminary data.</text>
</comment>
<name>A0A261S765_9BORD</name>
<dbReference type="PANTHER" id="PTHR11614">
    <property type="entry name" value="PHOSPHOLIPASE-RELATED"/>
    <property type="match status" value="1"/>
</dbReference>
<dbReference type="InterPro" id="IPR000073">
    <property type="entry name" value="AB_hydrolase_1"/>
</dbReference>
<keyword evidence="2" id="KW-0378">Hydrolase</keyword>
<dbReference type="InterPro" id="IPR051044">
    <property type="entry name" value="MAG_DAG_Lipase"/>
</dbReference>
<organism evidence="2 3">
    <name type="scientific">Bordetella genomosp. 1</name>
    <dbReference type="NCBI Taxonomy" id="1395607"/>
    <lineage>
        <taxon>Bacteria</taxon>
        <taxon>Pseudomonadati</taxon>
        <taxon>Pseudomonadota</taxon>
        <taxon>Betaproteobacteria</taxon>
        <taxon>Burkholderiales</taxon>
        <taxon>Alcaligenaceae</taxon>
        <taxon>Bordetella</taxon>
    </lineage>
</organism>
<dbReference type="Pfam" id="PF12697">
    <property type="entry name" value="Abhydrolase_6"/>
    <property type="match status" value="1"/>
</dbReference>
<proteinExistence type="predicted"/>